<dbReference type="CDD" id="cd01949">
    <property type="entry name" value="GGDEF"/>
    <property type="match status" value="1"/>
</dbReference>
<comment type="caution">
    <text evidence="10">The sequence shown here is derived from an EMBL/GenBank/DDBJ whole genome shotgun (WGS) entry which is preliminary data.</text>
</comment>
<dbReference type="SMART" id="SM00304">
    <property type="entry name" value="HAMP"/>
    <property type="match status" value="1"/>
</dbReference>
<dbReference type="InterPro" id="IPR013656">
    <property type="entry name" value="PAS_4"/>
</dbReference>
<dbReference type="CDD" id="cd06225">
    <property type="entry name" value="HAMP"/>
    <property type="match status" value="1"/>
</dbReference>
<feature type="domain" description="EAL" evidence="7">
    <location>
        <begin position="608"/>
        <end position="862"/>
    </location>
</feature>
<dbReference type="Gene3D" id="3.30.450.20">
    <property type="entry name" value="PAS domain"/>
    <property type="match status" value="2"/>
</dbReference>
<dbReference type="InterPro" id="IPR000160">
    <property type="entry name" value="GGDEF_dom"/>
</dbReference>
<dbReference type="InterPro" id="IPR000014">
    <property type="entry name" value="PAS"/>
</dbReference>
<dbReference type="PANTHER" id="PTHR44757:SF2">
    <property type="entry name" value="BIOFILM ARCHITECTURE MAINTENANCE PROTEIN MBAA"/>
    <property type="match status" value="1"/>
</dbReference>
<dbReference type="CDD" id="cd01948">
    <property type="entry name" value="EAL"/>
    <property type="match status" value="1"/>
</dbReference>
<accession>A0A7C4AH69</accession>
<evidence type="ECO:0000256" key="4">
    <source>
        <dbReference type="ARBA" id="ARBA00022989"/>
    </source>
</evidence>
<dbReference type="Gene3D" id="3.20.20.450">
    <property type="entry name" value="EAL domain"/>
    <property type="match status" value="1"/>
</dbReference>
<evidence type="ECO:0000259" key="7">
    <source>
        <dbReference type="PROSITE" id="PS50883"/>
    </source>
</evidence>
<dbReference type="InterPro" id="IPR001633">
    <property type="entry name" value="EAL_dom"/>
</dbReference>
<dbReference type="Pfam" id="PF08448">
    <property type="entry name" value="PAS_4"/>
    <property type="match status" value="1"/>
</dbReference>
<feature type="transmembrane region" description="Helical" evidence="6">
    <location>
        <begin position="219"/>
        <end position="240"/>
    </location>
</feature>
<dbReference type="Pfam" id="PF08269">
    <property type="entry name" value="dCache_2"/>
    <property type="match status" value="1"/>
</dbReference>
<organism evidence="10">
    <name type="scientific">Fundidesulfovibrio putealis</name>
    <dbReference type="NCBI Taxonomy" id="270496"/>
    <lineage>
        <taxon>Bacteria</taxon>
        <taxon>Pseudomonadati</taxon>
        <taxon>Thermodesulfobacteriota</taxon>
        <taxon>Desulfovibrionia</taxon>
        <taxon>Desulfovibrionales</taxon>
        <taxon>Desulfovibrionaceae</taxon>
        <taxon>Fundidesulfovibrio</taxon>
    </lineage>
</organism>
<feature type="domain" description="GGDEF" evidence="9">
    <location>
        <begin position="466"/>
        <end position="599"/>
    </location>
</feature>
<dbReference type="SMART" id="SM00052">
    <property type="entry name" value="EAL"/>
    <property type="match status" value="1"/>
</dbReference>
<dbReference type="SUPFAM" id="SSF158472">
    <property type="entry name" value="HAMP domain-like"/>
    <property type="match status" value="1"/>
</dbReference>
<dbReference type="GO" id="GO:0005886">
    <property type="term" value="C:plasma membrane"/>
    <property type="evidence" value="ECO:0007669"/>
    <property type="project" value="UniProtKB-SubCell"/>
</dbReference>
<dbReference type="SUPFAM" id="SSF55073">
    <property type="entry name" value="Nucleotide cyclase"/>
    <property type="match status" value="1"/>
</dbReference>
<evidence type="ECO:0000256" key="3">
    <source>
        <dbReference type="ARBA" id="ARBA00022692"/>
    </source>
</evidence>
<evidence type="ECO:0000256" key="6">
    <source>
        <dbReference type="SAM" id="Phobius"/>
    </source>
</evidence>
<dbReference type="Pfam" id="PF00672">
    <property type="entry name" value="HAMP"/>
    <property type="match status" value="1"/>
</dbReference>
<dbReference type="InterPro" id="IPR035919">
    <property type="entry name" value="EAL_sf"/>
</dbReference>
<evidence type="ECO:0000256" key="1">
    <source>
        <dbReference type="ARBA" id="ARBA00004651"/>
    </source>
</evidence>
<evidence type="ECO:0000256" key="2">
    <source>
        <dbReference type="ARBA" id="ARBA00022475"/>
    </source>
</evidence>
<dbReference type="GO" id="GO:0007165">
    <property type="term" value="P:signal transduction"/>
    <property type="evidence" value="ECO:0007669"/>
    <property type="project" value="InterPro"/>
</dbReference>
<dbReference type="InterPro" id="IPR043128">
    <property type="entry name" value="Rev_trsase/Diguanyl_cyclase"/>
</dbReference>
<keyword evidence="4 6" id="KW-1133">Transmembrane helix</keyword>
<dbReference type="SMART" id="SM00091">
    <property type="entry name" value="PAS"/>
    <property type="match status" value="1"/>
</dbReference>
<evidence type="ECO:0000256" key="5">
    <source>
        <dbReference type="ARBA" id="ARBA00023136"/>
    </source>
</evidence>
<dbReference type="EMBL" id="DSRP01000480">
    <property type="protein sequence ID" value="HGG92680.1"/>
    <property type="molecule type" value="Genomic_DNA"/>
</dbReference>
<dbReference type="InterPro" id="IPR003660">
    <property type="entry name" value="HAMP_dom"/>
</dbReference>
<dbReference type="SUPFAM" id="SSF141868">
    <property type="entry name" value="EAL domain-like"/>
    <property type="match status" value="1"/>
</dbReference>
<keyword evidence="2" id="KW-1003">Cell membrane</keyword>
<evidence type="ECO:0000259" key="8">
    <source>
        <dbReference type="PROSITE" id="PS50885"/>
    </source>
</evidence>
<dbReference type="InterPro" id="IPR029787">
    <property type="entry name" value="Nucleotide_cyclase"/>
</dbReference>
<evidence type="ECO:0000259" key="9">
    <source>
        <dbReference type="PROSITE" id="PS50887"/>
    </source>
</evidence>
<keyword evidence="5 6" id="KW-0472">Membrane</keyword>
<dbReference type="Pfam" id="PF00563">
    <property type="entry name" value="EAL"/>
    <property type="match status" value="1"/>
</dbReference>
<keyword evidence="3 6" id="KW-0812">Transmembrane</keyword>
<name>A0A7C4AH69_9BACT</name>
<dbReference type="InterPro" id="IPR052155">
    <property type="entry name" value="Biofilm_reg_signaling"/>
</dbReference>
<dbReference type="PROSITE" id="PS50883">
    <property type="entry name" value="EAL"/>
    <property type="match status" value="1"/>
</dbReference>
<dbReference type="AlphaFoldDB" id="A0A7C4AH69"/>
<dbReference type="PANTHER" id="PTHR44757">
    <property type="entry name" value="DIGUANYLATE CYCLASE DGCP"/>
    <property type="match status" value="1"/>
</dbReference>
<reference evidence="10" key="1">
    <citation type="journal article" date="2020" name="mSystems">
        <title>Genome- and Community-Level Interaction Insights into Carbon Utilization and Element Cycling Functions of Hydrothermarchaeota in Hydrothermal Sediment.</title>
        <authorList>
            <person name="Zhou Z."/>
            <person name="Liu Y."/>
            <person name="Xu W."/>
            <person name="Pan J."/>
            <person name="Luo Z.H."/>
            <person name="Li M."/>
        </authorList>
    </citation>
    <scope>NUCLEOTIDE SEQUENCE [LARGE SCALE GENOMIC DNA]</scope>
    <source>
        <strain evidence="10">SpSt-413</strain>
    </source>
</reference>
<dbReference type="SUPFAM" id="SSF55785">
    <property type="entry name" value="PYP-like sensor domain (PAS domain)"/>
    <property type="match status" value="1"/>
</dbReference>
<feature type="domain" description="HAMP" evidence="8">
    <location>
        <begin position="240"/>
        <end position="293"/>
    </location>
</feature>
<dbReference type="PROSITE" id="PS50887">
    <property type="entry name" value="GGDEF"/>
    <property type="match status" value="1"/>
</dbReference>
<dbReference type="PROSITE" id="PS50885">
    <property type="entry name" value="HAMP"/>
    <property type="match status" value="1"/>
</dbReference>
<feature type="transmembrane region" description="Helical" evidence="6">
    <location>
        <begin position="12"/>
        <end position="35"/>
    </location>
</feature>
<dbReference type="Gene3D" id="3.30.70.270">
    <property type="match status" value="1"/>
</dbReference>
<sequence length="862" mass="96151">MIKNWASRLSITWKIVLASLVGIALFLAGFLAVFLPQIEEMVLSERRLFLKERTDIVLGLFQQYQADIDAGSLDLAEAQRRATRRIKGMSLDKNEYFWIMDTGRPFPRVIAHPGDPTLEGEVFNPARPGTASTVRLSPSGDPLRIVAANPVVAMVDVCLEHGEGYVAYTWPKPRVGGVSPAGIFPKESYVVLFKPWGWIIGTGQYMDDLEQLVGQLRTAAFLFLGFVTLLAVLVAALMAATITRPLRRIMTATASIAQGDLNVHSGLEGTSDELENLSKSFDNMAYQLRQREQERKAADTARRDSERKMRAVFHNSFQLIWLLTPEGVLLECNQSALDYIEGKGDSPLGKHFWDTAWWTGDPAMVFRLHAALDAARDGDFMRFETTFAHPRLGQRVIDFSIKTARDASGAVALIIPEGRDITEIRAMEGRLAHMGMHDPLTGLANRTLLTDRVRHAMQVARRKPGTRQALLYIDINRFKIINDSLGHLAGDAILRDVASRIQRCVRETDTVARYGGDDFVVLLWELASYREAISIARRIRADLSTPLGQADNPISIRVSIGIDLLMNPRNEPEDAVRNAHLAMSHSKARGRGFLKVYTPHLLQQVRTSLAIESEMERGIRTGEFFLRFQPILDTKGGQRLAGFEALCRWSHPERGLILPAEFIPVAEATGLIVPLGRWVLDAACSTLAEFSRLRPECPDVYVAVNLSPLQLERADLVQTVRDAVERHGLDAPRLHLEVTETSLMSGNATMMENILKLKRLGVRMVVDDFGTGYSNLALLTRIHFAVIKIDRSLVWQIQHVLENRTIIKAIVTMAENLGADVIVEGIETTSQRDILKTIGCHVHQGFLYSRPVDLPALAGMRC</sequence>
<proteinExistence type="predicted"/>
<protein>
    <submittedName>
        <fullName evidence="10">EAL domain-containing protein</fullName>
    </submittedName>
</protein>
<dbReference type="Pfam" id="PF00990">
    <property type="entry name" value="GGDEF"/>
    <property type="match status" value="1"/>
</dbReference>
<comment type="subcellular location">
    <subcellularLocation>
        <location evidence="1">Cell membrane</location>
        <topology evidence="1">Multi-pass membrane protein</topology>
    </subcellularLocation>
</comment>
<evidence type="ECO:0000313" key="10">
    <source>
        <dbReference type="EMBL" id="HGG92680.1"/>
    </source>
</evidence>
<dbReference type="InterPro" id="IPR004010">
    <property type="entry name" value="Double_Cache_2"/>
</dbReference>
<dbReference type="SMART" id="SM00267">
    <property type="entry name" value="GGDEF"/>
    <property type="match status" value="1"/>
</dbReference>
<dbReference type="InterPro" id="IPR035965">
    <property type="entry name" value="PAS-like_dom_sf"/>
</dbReference>
<dbReference type="Gene3D" id="1.10.8.500">
    <property type="entry name" value="HAMP domain in histidine kinase"/>
    <property type="match status" value="1"/>
</dbReference>
<gene>
    <name evidence="10" type="ORF">ENR59_06975</name>
</gene>
<dbReference type="InterPro" id="IPR033480">
    <property type="entry name" value="sCache_2"/>
</dbReference>
<dbReference type="NCBIfam" id="TIGR00254">
    <property type="entry name" value="GGDEF"/>
    <property type="match status" value="1"/>
</dbReference>
<dbReference type="SMART" id="SM01049">
    <property type="entry name" value="Cache_2"/>
    <property type="match status" value="1"/>
</dbReference>